<dbReference type="Proteomes" id="UP001141552">
    <property type="component" value="Unassembled WGS sequence"/>
</dbReference>
<dbReference type="PANTHER" id="PTHR34368:SF1">
    <property type="entry name" value="OS01G0962200 PROTEIN"/>
    <property type="match status" value="1"/>
</dbReference>
<feature type="transmembrane region" description="Helical" evidence="1">
    <location>
        <begin position="86"/>
        <end position="106"/>
    </location>
</feature>
<sequence>MRKRSVYAWGVAIICFVVLMIVTPSIPQSQEYHDFADQRQFFGIPNMLNVVSNFPFLVIGLIGLVLCHHRNYFNLTFFDDLRPYALVQFVPCIAIPLMAILLPPMYTHSSYWLWAAGFYLLAKIEEAADKPIYKWTQHIVSGHTLKHLCAAMVPVFLTLMLAKRSIATERISLYKMWKISWTRVREDDSKVESYSCTYTSVPVEETP</sequence>
<keyword evidence="3" id="KW-1185">Reference proteome</keyword>
<dbReference type="PANTHER" id="PTHR34368">
    <property type="entry name" value="OS01G0962200 PROTEIN"/>
    <property type="match status" value="1"/>
</dbReference>
<dbReference type="AlphaFoldDB" id="A0A9Q0FKS6"/>
<evidence type="ECO:0000313" key="3">
    <source>
        <dbReference type="Proteomes" id="UP001141552"/>
    </source>
</evidence>
<name>A0A9Q0FKS6_9ROSI</name>
<feature type="transmembrane region" description="Helical" evidence="1">
    <location>
        <begin position="7"/>
        <end position="27"/>
    </location>
</feature>
<evidence type="ECO:0000313" key="2">
    <source>
        <dbReference type="EMBL" id="KAJ4832584.1"/>
    </source>
</evidence>
<organism evidence="2 3">
    <name type="scientific">Turnera subulata</name>
    <dbReference type="NCBI Taxonomy" id="218843"/>
    <lineage>
        <taxon>Eukaryota</taxon>
        <taxon>Viridiplantae</taxon>
        <taxon>Streptophyta</taxon>
        <taxon>Embryophyta</taxon>
        <taxon>Tracheophyta</taxon>
        <taxon>Spermatophyta</taxon>
        <taxon>Magnoliopsida</taxon>
        <taxon>eudicotyledons</taxon>
        <taxon>Gunneridae</taxon>
        <taxon>Pentapetalae</taxon>
        <taxon>rosids</taxon>
        <taxon>fabids</taxon>
        <taxon>Malpighiales</taxon>
        <taxon>Passifloraceae</taxon>
        <taxon>Turnera</taxon>
    </lineage>
</organism>
<reference evidence="2" key="1">
    <citation type="submission" date="2022-02" db="EMBL/GenBank/DDBJ databases">
        <authorList>
            <person name="Henning P.M."/>
            <person name="McCubbin A.G."/>
            <person name="Shore J.S."/>
        </authorList>
    </citation>
    <scope>NUCLEOTIDE SEQUENCE</scope>
    <source>
        <strain evidence="2">F60SS</strain>
        <tissue evidence="2">Leaves</tissue>
    </source>
</reference>
<evidence type="ECO:0000256" key="1">
    <source>
        <dbReference type="SAM" id="Phobius"/>
    </source>
</evidence>
<dbReference type="EMBL" id="JAKUCV010005120">
    <property type="protein sequence ID" value="KAJ4832584.1"/>
    <property type="molecule type" value="Genomic_DNA"/>
</dbReference>
<gene>
    <name evidence="2" type="ORF">Tsubulata_030785</name>
</gene>
<feature type="transmembrane region" description="Helical" evidence="1">
    <location>
        <begin position="144"/>
        <end position="162"/>
    </location>
</feature>
<keyword evidence="1" id="KW-0812">Transmembrane</keyword>
<accession>A0A9Q0FKS6</accession>
<keyword evidence="1" id="KW-0472">Membrane</keyword>
<proteinExistence type="predicted"/>
<dbReference type="OrthoDB" id="5562961at2759"/>
<keyword evidence="1" id="KW-1133">Transmembrane helix</keyword>
<reference evidence="2" key="2">
    <citation type="journal article" date="2023" name="Plants (Basel)">
        <title>Annotation of the Turnera subulata (Passifloraceae) Draft Genome Reveals the S-Locus Evolved after the Divergence of Turneroideae from Passifloroideae in a Stepwise Manner.</title>
        <authorList>
            <person name="Henning P.M."/>
            <person name="Roalson E.H."/>
            <person name="Mir W."/>
            <person name="McCubbin A.G."/>
            <person name="Shore J.S."/>
        </authorList>
    </citation>
    <scope>NUCLEOTIDE SEQUENCE</scope>
    <source>
        <strain evidence="2">F60SS</strain>
    </source>
</reference>
<protein>
    <recommendedName>
        <fullName evidence="4">Alkaline phytoceramidase</fullName>
    </recommendedName>
</protein>
<feature type="transmembrane region" description="Helical" evidence="1">
    <location>
        <begin position="47"/>
        <end position="66"/>
    </location>
</feature>
<comment type="caution">
    <text evidence="2">The sequence shown here is derived from an EMBL/GenBank/DDBJ whole genome shotgun (WGS) entry which is preliminary data.</text>
</comment>
<evidence type="ECO:0008006" key="4">
    <source>
        <dbReference type="Google" id="ProtNLM"/>
    </source>
</evidence>